<evidence type="ECO:0000256" key="6">
    <source>
        <dbReference type="ARBA" id="ARBA00023136"/>
    </source>
</evidence>
<dbReference type="GO" id="GO:0016679">
    <property type="term" value="F:oxidoreductase activity, acting on diphenols and related substances as donors"/>
    <property type="evidence" value="ECO:0007669"/>
    <property type="project" value="TreeGrafter"/>
</dbReference>
<keyword evidence="10" id="KW-1185">Reference proteome</keyword>
<dbReference type="GO" id="GO:0020037">
    <property type="term" value="F:heme binding"/>
    <property type="evidence" value="ECO:0007669"/>
    <property type="project" value="TreeGrafter"/>
</dbReference>
<feature type="transmembrane region" description="Helical" evidence="7">
    <location>
        <begin position="156"/>
        <end position="173"/>
    </location>
</feature>
<proteinExistence type="predicted"/>
<feature type="transmembrane region" description="Helical" evidence="7">
    <location>
        <begin position="66"/>
        <end position="84"/>
    </location>
</feature>
<dbReference type="RefSeq" id="WP_013134606.1">
    <property type="nucleotide sequence ID" value="NC_014166.1"/>
</dbReference>
<dbReference type="PANTHER" id="PTHR36964:SF1">
    <property type="entry name" value="PROTEIN-METHIONINE-SULFOXIDE REDUCTASE HEME-BINDING SUBUNIT MSRQ"/>
    <property type="match status" value="1"/>
</dbReference>
<evidence type="ECO:0000313" key="10">
    <source>
        <dbReference type="Proteomes" id="UP000000939"/>
    </source>
</evidence>
<name>D5V2M9_ARCNC</name>
<dbReference type="HOGENOM" id="CLU_080662_2_0_7"/>
<dbReference type="InterPro" id="IPR013130">
    <property type="entry name" value="Fe3_Rdtase_TM_dom"/>
</dbReference>
<evidence type="ECO:0000256" key="5">
    <source>
        <dbReference type="ARBA" id="ARBA00023004"/>
    </source>
</evidence>
<evidence type="ECO:0000256" key="3">
    <source>
        <dbReference type="ARBA" id="ARBA00022692"/>
    </source>
</evidence>
<feature type="transmembrane region" description="Helical" evidence="7">
    <location>
        <begin position="33"/>
        <end position="54"/>
    </location>
</feature>
<keyword evidence="5" id="KW-0408">Iron</keyword>
<dbReference type="EMBL" id="CP001999">
    <property type="protein sequence ID" value="ADG92461.1"/>
    <property type="molecule type" value="Genomic_DNA"/>
</dbReference>
<reference evidence="9 10" key="1">
    <citation type="journal article" date="2010" name="Stand. Genomic Sci.">
        <title>Complete genome sequence of Arcobacter nitrofigilis type strain (CI).</title>
        <authorList>
            <person name="Pati A."/>
            <person name="Gronow S."/>
            <person name="Lapidus A."/>
            <person name="Copeland A."/>
            <person name="Glavina Del Rio T."/>
            <person name="Nolan M."/>
            <person name="Lucas S."/>
            <person name="Tice H."/>
            <person name="Cheng J.F."/>
            <person name="Han C."/>
            <person name="Chertkov O."/>
            <person name="Bruce D."/>
            <person name="Tapia R."/>
            <person name="Goodwin L."/>
            <person name="Pitluck S."/>
            <person name="Liolios K."/>
            <person name="Ivanova N."/>
            <person name="Mavromatis K."/>
            <person name="Chen A."/>
            <person name="Palaniappan K."/>
            <person name="Land M."/>
            <person name="Hauser L."/>
            <person name="Chang Y.J."/>
            <person name="Jeffries C.D."/>
            <person name="Detter J.C."/>
            <person name="Rohde M."/>
            <person name="Goker M."/>
            <person name="Bristow J."/>
            <person name="Eisen J.A."/>
            <person name="Markowitz V."/>
            <person name="Hugenholtz P."/>
            <person name="Klenk H.P."/>
            <person name="Kyrpides N.C."/>
        </authorList>
    </citation>
    <scope>NUCLEOTIDE SEQUENCE [LARGE SCALE GENOMIC DNA]</scope>
    <source>
        <strain evidence="10">ATCC 33309 / DSM 7299 / CCUG 15893 / LMG 7604 / NCTC 12251 / CI</strain>
    </source>
</reference>
<evidence type="ECO:0000256" key="7">
    <source>
        <dbReference type="SAM" id="Phobius"/>
    </source>
</evidence>
<keyword evidence="2" id="KW-0813">Transport</keyword>
<dbReference type="GO" id="GO:0010181">
    <property type="term" value="F:FMN binding"/>
    <property type="evidence" value="ECO:0007669"/>
    <property type="project" value="TreeGrafter"/>
</dbReference>
<dbReference type="Proteomes" id="UP000000939">
    <property type="component" value="Chromosome"/>
</dbReference>
<accession>D5V2M9</accession>
<organism evidence="9 10">
    <name type="scientific">Arcobacter nitrofigilis (strain ATCC 33309 / DSM 7299 / CCUG 15893 / LMG 7604 / NCTC 12251 / CI)</name>
    <name type="common">Campylobacter nitrofigilis</name>
    <dbReference type="NCBI Taxonomy" id="572480"/>
    <lineage>
        <taxon>Bacteria</taxon>
        <taxon>Pseudomonadati</taxon>
        <taxon>Campylobacterota</taxon>
        <taxon>Epsilonproteobacteria</taxon>
        <taxon>Campylobacterales</taxon>
        <taxon>Arcobacteraceae</taxon>
        <taxon>Arcobacter</taxon>
    </lineage>
</organism>
<evidence type="ECO:0000256" key="4">
    <source>
        <dbReference type="ARBA" id="ARBA00022989"/>
    </source>
</evidence>
<protein>
    <submittedName>
        <fullName evidence="9">Ferric reductase domain protein protein transmembrane component domain protein</fullName>
    </submittedName>
</protein>
<comment type="subcellular location">
    <subcellularLocation>
        <location evidence="1">Membrane</location>
        <topology evidence="1">Multi-pass membrane protein</topology>
    </subcellularLocation>
</comment>
<dbReference type="eggNOG" id="COG2717">
    <property type="taxonomic scope" value="Bacteria"/>
</dbReference>
<dbReference type="Pfam" id="PF01794">
    <property type="entry name" value="Ferric_reduct"/>
    <property type="match status" value="1"/>
</dbReference>
<dbReference type="STRING" id="572480.Arnit_0797"/>
<dbReference type="AlphaFoldDB" id="D5V2M9"/>
<evidence type="ECO:0000313" key="9">
    <source>
        <dbReference type="EMBL" id="ADG92461.1"/>
    </source>
</evidence>
<sequence length="180" mass="21191" precursor="true">MKVFIFILLILPSFILGYQVFIAQDLLDPIKYIYTVTGAIAMVLLFFSITISLIRKKVNLISYRKMIGLFGFYYVFLHFLNFVILDMEVDFTKVIKETLEKPFIYLGMISFLLLLFMTVTSFGKLFKLYFKYHKVIYIVLILSTIHFVMAQKVLSISQMGYLLIIIIIGLFKFKQRVRLN</sequence>
<evidence type="ECO:0000256" key="1">
    <source>
        <dbReference type="ARBA" id="ARBA00004141"/>
    </source>
</evidence>
<keyword evidence="3 7" id="KW-0812">Transmembrane</keyword>
<dbReference type="PANTHER" id="PTHR36964">
    <property type="entry name" value="PROTEIN-METHIONINE-SULFOXIDE REDUCTASE HEME-BINDING SUBUNIT MSRQ"/>
    <property type="match status" value="1"/>
</dbReference>
<gene>
    <name evidence="9" type="ordered locus">Arnit_0797</name>
</gene>
<feature type="transmembrane region" description="Helical" evidence="7">
    <location>
        <begin position="104"/>
        <end position="123"/>
    </location>
</feature>
<keyword evidence="4 7" id="KW-1133">Transmembrane helix</keyword>
<dbReference type="InterPro" id="IPR022837">
    <property type="entry name" value="MsrQ-like"/>
</dbReference>
<keyword evidence="6 7" id="KW-0472">Membrane</keyword>
<dbReference type="OrthoDB" id="9788328at2"/>
<evidence type="ECO:0000259" key="8">
    <source>
        <dbReference type="Pfam" id="PF01794"/>
    </source>
</evidence>
<feature type="transmembrane region" description="Helical" evidence="7">
    <location>
        <begin position="135"/>
        <end position="150"/>
    </location>
</feature>
<evidence type="ECO:0000256" key="2">
    <source>
        <dbReference type="ARBA" id="ARBA00022448"/>
    </source>
</evidence>
<dbReference type="KEGG" id="ant:Arnit_0797"/>
<feature type="domain" description="Ferric oxidoreductase" evidence="8">
    <location>
        <begin position="60"/>
        <end position="143"/>
    </location>
</feature>
<dbReference type="GO" id="GO:0005886">
    <property type="term" value="C:plasma membrane"/>
    <property type="evidence" value="ECO:0007669"/>
    <property type="project" value="TreeGrafter"/>
</dbReference>